<sequence>MKLFPTLSAALLGTALLSACTGTEETPPNLRLLVLTDGGKTLGYANSSETGQTGLQGLVALENGVDIEPLNSGRNFALVQRTGVQNRDVNLQVATSFAAPPFTPVCFTRAAMNALRDRLLALQECPNGPQQLALYRVDGTLVWTALLPTNLVTAPGPDTPPTRLAAGPGDTAVVARAALGGGSEVILVAPRTVGDTTQAVVGTPQPTDSIRDLAAYGSAIYAATDKGVRPLLPTGVPSSDATPVQTAFGTTRYDRLWAGSGSNANLLAAWRDYGQGSGDYLKLWDGRRSAAVNVSYLTELRDVSFALDGRMYALTRTTLGSYDVVLGLTNQASWSPQTHVSGLNDARAVTWVVPGSSD</sequence>
<organism evidence="2 3">
    <name type="scientific">Deinococcus cavernae</name>
    <dbReference type="NCBI Taxonomy" id="2320857"/>
    <lineage>
        <taxon>Bacteria</taxon>
        <taxon>Thermotogati</taxon>
        <taxon>Deinococcota</taxon>
        <taxon>Deinococci</taxon>
        <taxon>Deinococcales</taxon>
        <taxon>Deinococcaceae</taxon>
        <taxon>Deinococcus</taxon>
    </lineage>
</organism>
<feature type="signal peptide" evidence="1">
    <location>
        <begin position="1"/>
        <end position="19"/>
    </location>
</feature>
<keyword evidence="1" id="KW-0732">Signal</keyword>
<comment type="caution">
    <text evidence="2">The sequence shown here is derived from an EMBL/GenBank/DDBJ whole genome shotgun (WGS) entry which is preliminary data.</text>
</comment>
<dbReference type="RefSeq" id="WP_119762967.1">
    <property type="nucleotide sequence ID" value="NZ_QYUJ01000014.1"/>
</dbReference>
<dbReference type="Proteomes" id="UP000286287">
    <property type="component" value="Unassembled WGS sequence"/>
</dbReference>
<proteinExistence type="predicted"/>
<name>A0A418V6A6_9DEIO</name>
<dbReference type="PROSITE" id="PS51257">
    <property type="entry name" value="PROKAR_LIPOPROTEIN"/>
    <property type="match status" value="1"/>
</dbReference>
<evidence type="ECO:0000256" key="1">
    <source>
        <dbReference type="SAM" id="SignalP"/>
    </source>
</evidence>
<protein>
    <submittedName>
        <fullName evidence="2">Uncharacterized protein</fullName>
    </submittedName>
</protein>
<evidence type="ECO:0000313" key="3">
    <source>
        <dbReference type="Proteomes" id="UP000286287"/>
    </source>
</evidence>
<dbReference type="AlphaFoldDB" id="A0A418V6A6"/>
<dbReference type="OrthoDB" id="74041at2"/>
<keyword evidence="3" id="KW-1185">Reference proteome</keyword>
<accession>A0A418V6A6</accession>
<reference evidence="2 3" key="1">
    <citation type="submission" date="2018-09" db="EMBL/GenBank/DDBJ databases">
        <authorList>
            <person name="Zhu H."/>
        </authorList>
    </citation>
    <scope>NUCLEOTIDE SEQUENCE [LARGE SCALE GENOMIC DNA]</scope>
    <source>
        <strain evidence="2 3">K2S05-167</strain>
    </source>
</reference>
<feature type="chain" id="PRO_5019281497" evidence="1">
    <location>
        <begin position="20"/>
        <end position="358"/>
    </location>
</feature>
<dbReference type="EMBL" id="QYUJ01000014">
    <property type="protein sequence ID" value="RJF71616.1"/>
    <property type="molecule type" value="Genomic_DNA"/>
</dbReference>
<evidence type="ECO:0000313" key="2">
    <source>
        <dbReference type="EMBL" id="RJF71616.1"/>
    </source>
</evidence>
<gene>
    <name evidence="2" type="ORF">D3875_08565</name>
</gene>